<evidence type="ECO:0000259" key="14">
    <source>
        <dbReference type="PROSITE" id="PS51193"/>
    </source>
</evidence>
<evidence type="ECO:0000256" key="11">
    <source>
        <dbReference type="SAM" id="Coils"/>
    </source>
</evidence>
<dbReference type="Pfam" id="PF14957">
    <property type="entry name" value="BORG_CEP"/>
    <property type="match status" value="1"/>
</dbReference>
<keyword evidence="5" id="KW-0378">Hydrolase</keyword>
<evidence type="ECO:0000256" key="5">
    <source>
        <dbReference type="ARBA" id="ARBA00022801"/>
    </source>
</evidence>
<sequence length="481" mass="53946">MISPPLGDVRHSAHVGPEGEGDMFGDVGFLQGKMDMLPSLSKPHNGHTRSHSVERHVDVDFTAKQEPHNYAYNGFHYQHSFNGLLKNTVSMPVCIAHEQAPPKPPRLHLDDPTPPSVHPQQHPEPSHRRANDSQHQPPSPGLASEPCRDISIPPTMRRLVPSSGSFSEVSSEDSMSETCGPPDVHRGLSLDSDAGLSNEDLRSESSDSPCTAFHPAAITASSGVPRSDSMARLDLDLGPLNIEGLLVYFPYDYIYPEQYSYMLELKRTLDAKGKLSIFFKVVEELRKLMEFYAKETGEVNNFLALSLSSRKNLCIHPEVREHLWILHANIVVYSYHYLLDPKIADLVSKELAKKSVVVFDEAHNIDNVCIDSMSVNITRRTLDRCQNNVDTLQNTIHKIKETDAAKLREEYRRLVEGLKEANVARETDIYLANPVLPDEILQGLPVHTTVIYLLVRCFFQAAVFVLMQMDFTKTPNLVTLL</sequence>
<dbReference type="Gene3D" id="1.10.275.40">
    <property type="match status" value="1"/>
</dbReference>
<comment type="caution">
    <text evidence="15">The sequence shown here is derived from an EMBL/GenBank/DDBJ whole genome shotgun (WGS) entry which is preliminary data.</text>
</comment>
<dbReference type="PANTHER" id="PTHR11472">
    <property type="entry name" value="DNA REPAIR DEAD HELICASE RAD3/XP-D SUBFAMILY MEMBER"/>
    <property type="match status" value="1"/>
</dbReference>
<proteinExistence type="predicted"/>
<comment type="cofactor">
    <cofactor evidence="1">
        <name>[4Fe-4S] cluster</name>
        <dbReference type="ChEBI" id="CHEBI:49883"/>
    </cofactor>
</comment>
<keyword evidence="16" id="KW-1185">Reference proteome</keyword>
<dbReference type="Proteomes" id="UP001434883">
    <property type="component" value="Unassembled WGS sequence"/>
</dbReference>
<organism evidence="15 16">
    <name type="scientific">Xenoophorus captivus</name>
    <dbReference type="NCBI Taxonomy" id="1517983"/>
    <lineage>
        <taxon>Eukaryota</taxon>
        <taxon>Metazoa</taxon>
        <taxon>Chordata</taxon>
        <taxon>Craniata</taxon>
        <taxon>Vertebrata</taxon>
        <taxon>Euteleostomi</taxon>
        <taxon>Actinopterygii</taxon>
        <taxon>Neopterygii</taxon>
        <taxon>Teleostei</taxon>
        <taxon>Neoteleostei</taxon>
        <taxon>Acanthomorphata</taxon>
        <taxon>Ovalentaria</taxon>
        <taxon>Atherinomorphae</taxon>
        <taxon>Cyprinodontiformes</taxon>
        <taxon>Goodeidae</taxon>
        <taxon>Xenoophorus</taxon>
    </lineage>
</organism>
<keyword evidence="11" id="KW-0175">Coiled coil</keyword>
<evidence type="ECO:0000256" key="10">
    <source>
        <dbReference type="ARBA" id="ARBA00048954"/>
    </source>
</evidence>
<dbReference type="Pfam" id="PF00786">
    <property type="entry name" value="PBD"/>
    <property type="match status" value="1"/>
</dbReference>
<dbReference type="EC" id="5.6.2.3" evidence="9"/>
<evidence type="ECO:0000256" key="6">
    <source>
        <dbReference type="ARBA" id="ARBA00022840"/>
    </source>
</evidence>
<dbReference type="PROSITE" id="PS51193">
    <property type="entry name" value="HELICASE_ATP_BIND_2"/>
    <property type="match status" value="1"/>
</dbReference>
<evidence type="ECO:0000256" key="7">
    <source>
        <dbReference type="ARBA" id="ARBA00023125"/>
    </source>
</evidence>
<reference evidence="15 16" key="1">
    <citation type="submission" date="2021-06" db="EMBL/GenBank/DDBJ databases">
        <authorList>
            <person name="Palmer J.M."/>
        </authorList>
    </citation>
    <scope>NUCLEOTIDE SEQUENCE [LARGE SCALE GENOMIC DNA]</scope>
    <source>
        <strain evidence="15 16">XC_2019</strain>
        <tissue evidence="15">Muscle</tissue>
    </source>
</reference>
<keyword evidence="2" id="KW-0479">Metal-binding</keyword>
<evidence type="ECO:0000256" key="9">
    <source>
        <dbReference type="ARBA" id="ARBA00044969"/>
    </source>
</evidence>
<name>A0ABV0RXX1_9TELE</name>
<dbReference type="PROSITE" id="PS00690">
    <property type="entry name" value="DEAH_ATP_HELICASE"/>
    <property type="match status" value="1"/>
</dbReference>
<evidence type="ECO:0000256" key="4">
    <source>
        <dbReference type="ARBA" id="ARBA00022763"/>
    </source>
</evidence>
<dbReference type="Gene3D" id="3.40.50.300">
    <property type="entry name" value="P-loop containing nucleotide triphosphate hydrolases"/>
    <property type="match status" value="1"/>
</dbReference>
<accession>A0ABV0RXX1</accession>
<feature type="coiled-coil region" evidence="11">
    <location>
        <begin position="375"/>
        <end position="424"/>
    </location>
</feature>
<dbReference type="Gene3D" id="1.10.30.20">
    <property type="entry name" value="Bacterial XPD DNA helicase, FeS cluster domain"/>
    <property type="match status" value="1"/>
</dbReference>
<dbReference type="InterPro" id="IPR042493">
    <property type="entry name" value="XPD_DNA_FeS"/>
</dbReference>
<dbReference type="InterPro" id="IPR010614">
    <property type="entry name" value="RAD3-like_helicase_DEAD"/>
</dbReference>
<comment type="catalytic activity">
    <reaction evidence="10">
        <text>ATP + H2O = ADP + phosphate + H(+)</text>
        <dbReference type="Rhea" id="RHEA:13065"/>
        <dbReference type="ChEBI" id="CHEBI:15377"/>
        <dbReference type="ChEBI" id="CHEBI:15378"/>
        <dbReference type="ChEBI" id="CHEBI:30616"/>
        <dbReference type="ChEBI" id="CHEBI:43474"/>
        <dbReference type="ChEBI" id="CHEBI:456216"/>
        <dbReference type="EC" id="5.6.2.3"/>
    </reaction>
</comment>
<keyword evidence="2" id="KW-0004">4Fe-4S</keyword>
<feature type="region of interest" description="Disordered" evidence="12">
    <location>
        <begin position="98"/>
        <end position="210"/>
    </location>
</feature>
<keyword evidence="2" id="KW-0411">Iron-sulfur</keyword>
<dbReference type="InterPro" id="IPR014013">
    <property type="entry name" value="Helic_SF1/SF2_ATP-bd_DinG/Rad3"/>
</dbReference>
<protein>
    <recommendedName>
        <fullName evidence="9">DNA 5'-3' helicase</fullName>
        <ecNumber evidence="9">5.6.2.3</ecNumber>
    </recommendedName>
</protein>
<keyword evidence="4" id="KW-0227">DNA damage</keyword>
<evidence type="ECO:0000313" key="15">
    <source>
        <dbReference type="EMBL" id="MEQ2212333.1"/>
    </source>
</evidence>
<keyword evidence="8" id="KW-0234">DNA repair</keyword>
<evidence type="ECO:0000256" key="2">
    <source>
        <dbReference type="ARBA" id="ARBA00022485"/>
    </source>
</evidence>
<dbReference type="SMART" id="SM00488">
    <property type="entry name" value="DEXDc2"/>
    <property type="match status" value="1"/>
</dbReference>
<gene>
    <name evidence="15" type="ORF">XENOCAPTIV_029426</name>
</gene>
<dbReference type="SMART" id="SM00285">
    <property type="entry name" value="PBD"/>
    <property type="match status" value="1"/>
</dbReference>
<dbReference type="Pfam" id="PF06777">
    <property type="entry name" value="HBB"/>
    <property type="match status" value="1"/>
</dbReference>
<feature type="domain" description="CRIB" evidence="13">
    <location>
        <begin position="2"/>
        <end position="16"/>
    </location>
</feature>
<keyword evidence="3" id="KW-0547">Nucleotide-binding</keyword>
<evidence type="ECO:0000256" key="12">
    <source>
        <dbReference type="SAM" id="MobiDB-lite"/>
    </source>
</evidence>
<evidence type="ECO:0000256" key="3">
    <source>
        <dbReference type="ARBA" id="ARBA00022741"/>
    </source>
</evidence>
<dbReference type="InterPro" id="IPR002464">
    <property type="entry name" value="DNA/RNA_helicase_DEAH_CS"/>
</dbReference>
<dbReference type="InterPro" id="IPR010643">
    <property type="entry name" value="HBB"/>
</dbReference>
<dbReference type="SUPFAM" id="SSF52540">
    <property type="entry name" value="P-loop containing nucleoside triphosphate hydrolases"/>
    <property type="match status" value="1"/>
</dbReference>
<evidence type="ECO:0000313" key="16">
    <source>
        <dbReference type="Proteomes" id="UP001434883"/>
    </source>
</evidence>
<dbReference type="EMBL" id="JAHRIN010059668">
    <property type="protein sequence ID" value="MEQ2212333.1"/>
    <property type="molecule type" value="Genomic_DNA"/>
</dbReference>
<dbReference type="InterPro" id="IPR006554">
    <property type="entry name" value="Helicase-like_DEXD_c2"/>
</dbReference>
<feature type="domain" description="Helicase ATP-binding" evidence="14">
    <location>
        <begin position="1"/>
        <end position="411"/>
    </location>
</feature>
<evidence type="ECO:0000256" key="8">
    <source>
        <dbReference type="ARBA" id="ARBA00023204"/>
    </source>
</evidence>
<dbReference type="InterPro" id="IPR029273">
    <property type="entry name" value="Cdc42_effect-like"/>
</dbReference>
<feature type="region of interest" description="Disordered" evidence="12">
    <location>
        <begin position="1"/>
        <end position="20"/>
    </location>
</feature>
<dbReference type="InterPro" id="IPR027417">
    <property type="entry name" value="P-loop_NTPase"/>
</dbReference>
<keyword evidence="6" id="KW-0067">ATP-binding</keyword>
<dbReference type="PANTHER" id="PTHR11472:SF1">
    <property type="entry name" value="GENERAL TRANSCRIPTION AND DNA REPAIR FACTOR IIH HELICASE SUBUNIT XPD"/>
    <property type="match status" value="1"/>
</dbReference>
<keyword evidence="2" id="KW-0408">Iron</keyword>
<dbReference type="InterPro" id="IPR045028">
    <property type="entry name" value="DinG/Rad3-like"/>
</dbReference>
<keyword evidence="7" id="KW-0238">DNA-binding</keyword>
<evidence type="ECO:0000259" key="13">
    <source>
        <dbReference type="PROSITE" id="PS50108"/>
    </source>
</evidence>
<evidence type="ECO:0000256" key="1">
    <source>
        <dbReference type="ARBA" id="ARBA00001966"/>
    </source>
</evidence>
<dbReference type="PROSITE" id="PS50108">
    <property type="entry name" value="CRIB"/>
    <property type="match status" value="1"/>
</dbReference>
<dbReference type="Pfam" id="PF06733">
    <property type="entry name" value="DEAD_2"/>
    <property type="match status" value="2"/>
</dbReference>
<dbReference type="InterPro" id="IPR000095">
    <property type="entry name" value="CRIB_dom"/>
</dbReference>